<reference evidence="9" key="2">
    <citation type="submission" date="2017-04" db="EMBL/GenBank/DDBJ databases">
        <authorList>
            <person name="Porter S."/>
            <person name="Friesen M.L."/>
            <person name="Faber-Hammond J."/>
        </authorList>
    </citation>
    <scope>NUCLEOTIDE SEQUENCE</scope>
    <source>
        <strain evidence="9">Str16</strain>
    </source>
</reference>
<dbReference type="InterPro" id="IPR036291">
    <property type="entry name" value="NAD(P)-bd_dom_sf"/>
</dbReference>
<keyword evidence="10" id="KW-1185">Reference proteome</keyword>
<dbReference type="GO" id="GO:0046294">
    <property type="term" value="P:formaldehyde catabolic process"/>
    <property type="evidence" value="ECO:0007669"/>
    <property type="project" value="TreeGrafter"/>
</dbReference>
<evidence type="ECO:0000256" key="5">
    <source>
        <dbReference type="ARBA" id="ARBA00023027"/>
    </source>
</evidence>
<dbReference type="PANTHER" id="PTHR43880:SF12">
    <property type="entry name" value="ALCOHOL DEHYDROGENASE CLASS-3"/>
    <property type="match status" value="1"/>
</dbReference>
<dbReference type="AlphaFoldDB" id="A0A6G1WFI9"/>
<evidence type="ECO:0000259" key="7">
    <source>
        <dbReference type="SMART" id="SM00829"/>
    </source>
</evidence>
<name>A0A6G1WFI9_9HYPH</name>
<evidence type="ECO:0000256" key="6">
    <source>
        <dbReference type="RuleBase" id="RU361277"/>
    </source>
</evidence>
<sequence length="403" mass="41844">MKTGSPASRLTGDNGIYISSHELQTGGKSLKTRAALLRTSPVGRPYAHTRPLSIETIELDPPGPDELLVKIGAAGLCHSDLSVINGDRPRPVPMVLGHEAAGTVEAVGSNVHDLAAGDRVVMSFMPSCGHCLPCAEGRPALCLPGAEANGKGTLLSGERRLHCQDVPVNHHLGVSGFADYSVVSRQSVVKIEADLPLVEAALFGCAVLTGVGAIVNTCRVRPGESVAVVGLGGVGLAALLGAVAAGAERIVAVDLAEDKLKLALSLGATDTVLAADSDAAEKIRLATRGGVDHAVEAAGSAKAFELAYHITRRGGLTVSAGLAHPSSQISIPAVSLVAEERSMRGSYMGSCVPARDIPRFIALYQRGRLPVDRLLSSTGPLEEINEAFDLLDQGRVIRHVIEF</sequence>
<dbReference type="EMBL" id="WISB01000032">
    <property type="protein sequence ID" value="MQW68464.1"/>
    <property type="molecule type" value="Genomic_DNA"/>
</dbReference>
<dbReference type="InterPro" id="IPR002328">
    <property type="entry name" value="ADH_Zn_CS"/>
</dbReference>
<reference evidence="8" key="1">
    <citation type="journal article" date="2013" name="Genome Biol.">
        <title>Comparative genomics of the core and accessory genomes of 48 Sinorhizobium strains comprising five genospecies.</title>
        <authorList>
            <person name="Sugawara M."/>
            <person name="Epstein B."/>
            <person name="Badgley B.D."/>
            <person name="Unno T."/>
            <person name="Xu L."/>
            <person name="Reese J."/>
            <person name="Gyaneshwar P."/>
            <person name="Denny R."/>
            <person name="Mudge J."/>
            <person name="Bharti A.K."/>
            <person name="Farmer A.D."/>
            <person name="May G.D."/>
            <person name="Woodward J.E."/>
            <person name="Medigue C."/>
            <person name="Vallenet D."/>
            <person name="Lajus A."/>
            <person name="Rouy Z."/>
            <person name="Martinez-Vaz B."/>
            <person name="Tiffin P."/>
            <person name="Young N.D."/>
            <person name="Sadowsky M.J."/>
        </authorList>
    </citation>
    <scope>NUCLEOTIDE SEQUENCE</scope>
    <source>
        <strain evidence="8">M1</strain>
    </source>
</reference>
<dbReference type="PROSITE" id="PS00059">
    <property type="entry name" value="ADH_ZINC"/>
    <property type="match status" value="1"/>
</dbReference>
<keyword evidence="5" id="KW-0520">NAD</keyword>
<dbReference type="SUPFAM" id="SSF50129">
    <property type="entry name" value="GroES-like"/>
    <property type="match status" value="2"/>
</dbReference>
<dbReference type="EMBL" id="NBUC01000132">
    <property type="protein sequence ID" value="PLT97217.1"/>
    <property type="molecule type" value="Genomic_DNA"/>
</dbReference>
<dbReference type="SMART" id="SM00829">
    <property type="entry name" value="PKS_ER"/>
    <property type="match status" value="1"/>
</dbReference>
<evidence type="ECO:0000256" key="2">
    <source>
        <dbReference type="ARBA" id="ARBA00022723"/>
    </source>
</evidence>
<feature type="domain" description="Enoyl reductase (ER)" evidence="7">
    <location>
        <begin position="47"/>
        <end position="401"/>
    </location>
</feature>
<keyword evidence="2 6" id="KW-0479">Metal-binding</keyword>
<dbReference type="FunFam" id="3.40.50.720:FF:000003">
    <property type="entry name" value="S-(hydroxymethyl)glutathione dehydrogenase"/>
    <property type="match status" value="1"/>
</dbReference>
<dbReference type="InterPro" id="IPR011032">
    <property type="entry name" value="GroES-like_sf"/>
</dbReference>
<evidence type="ECO:0000313" key="10">
    <source>
        <dbReference type="Proteomes" id="UP001190825"/>
    </source>
</evidence>
<dbReference type="Pfam" id="PF00107">
    <property type="entry name" value="ADH_zinc_N"/>
    <property type="match status" value="1"/>
</dbReference>
<dbReference type="CDD" id="cd08281">
    <property type="entry name" value="liver_ADH_like1"/>
    <property type="match status" value="1"/>
</dbReference>
<dbReference type="PANTHER" id="PTHR43880">
    <property type="entry name" value="ALCOHOL DEHYDROGENASE"/>
    <property type="match status" value="1"/>
</dbReference>
<dbReference type="Gene3D" id="3.40.50.720">
    <property type="entry name" value="NAD(P)-binding Rossmann-like Domain"/>
    <property type="match status" value="1"/>
</dbReference>
<dbReference type="InterPro" id="IPR013149">
    <property type="entry name" value="ADH-like_C"/>
</dbReference>
<accession>A0A6G1WFI9</accession>
<reference evidence="9 10" key="3">
    <citation type="journal article" date="2018" name="FEMS Microbiol. Ecol.">
        <title>Co-invading symbiotic mutualists of Medicago polymorpha retain high ancestral diversity and contain diverse accessory genomes.</title>
        <authorList>
            <person name="Porter S.S."/>
            <person name="Faber-Hammond J.J."/>
            <person name="Friesen M.L."/>
        </authorList>
    </citation>
    <scope>NUCLEOTIDE SEQUENCE [LARGE SCALE GENOMIC DNA]</scope>
    <source>
        <strain evidence="9 10">Str16</strain>
    </source>
</reference>
<evidence type="ECO:0000256" key="1">
    <source>
        <dbReference type="ARBA" id="ARBA00001947"/>
    </source>
</evidence>
<organism evidence="8">
    <name type="scientific">Sinorhizobium medicae</name>
    <dbReference type="NCBI Taxonomy" id="110321"/>
    <lineage>
        <taxon>Bacteria</taxon>
        <taxon>Pseudomonadati</taxon>
        <taxon>Pseudomonadota</taxon>
        <taxon>Alphaproteobacteria</taxon>
        <taxon>Hyphomicrobiales</taxon>
        <taxon>Rhizobiaceae</taxon>
        <taxon>Sinorhizobium/Ensifer group</taxon>
        <taxon>Sinorhizobium</taxon>
    </lineage>
</organism>
<comment type="similarity">
    <text evidence="6">Belongs to the zinc-containing alcohol dehydrogenase family.</text>
</comment>
<proteinExistence type="inferred from homology"/>
<dbReference type="OMA" id="LNWAPSC"/>
<keyword evidence="4" id="KW-0560">Oxidoreductase</keyword>
<dbReference type="Pfam" id="PF08240">
    <property type="entry name" value="ADH_N"/>
    <property type="match status" value="1"/>
</dbReference>
<dbReference type="InterPro" id="IPR020843">
    <property type="entry name" value="ER"/>
</dbReference>
<evidence type="ECO:0000256" key="3">
    <source>
        <dbReference type="ARBA" id="ARBA00022833"/>
    </source>
</evidence>
<dbReference type="InterPro" id="IPR013154">
    <property type="entry name" value="ADH-like_N"/>
</dbReference>
<dbReference type="GO" id="GO:0008270">
    <property type="term" value="F:zinc ion binding"/>
    <property type="evidence" value="ECO:0007669"/>
    <property type="project" value="InterPro"/>
</dbReference>
<evidence type="ECO:0000313" key="8">
    <source>
        <dbReference type="EMBL" id="MQW68464.1"/>
    </source>
</evidence>
<comment type="caution">
    <text evidence="8">The sequence shown here is derived from an EMBL/GenBank/DDBJ whole genome shotgun (WGS) entry which is preliminary data.</text>
</comment>
<dbReference type="Proteomes" id="UP001190825">
    <property type="component" value="Unassembled WGS sequence"/>
</dbReference>
<gene>
    <name evidence="9" type="ORF">BMJ33_26565</name>
    <name evidence="8" type="ORF">GHJ91_04560</name>
</gene>
<dbReference type="GO" id="GO:0005829">
    <property type="term" value="C:cytosol"/>
    <property type="evidence" value="ECO:0007669"/>
    <property type="project" value="TreeGrafter"/>
</dbReference>
<evidence type="ECO:0000313" key="9">
    <source>
        <dbReference type="EMBL" id="PLT97217.1"/>
    </source>
</evidence>
<evidence type="ECO:0000256" key="4">
    <source>
        <dbReference type="ARBA" id="ARBA00023002"/>
    </source>
</evidence>
<comment type="cofactor">
    <cofactor evidence="1 6">
        <name>Zn(2+)</name>
        <dbReference type="ChEBI" id="CHEBI:29105"/>
    </cofactor>
</comment>
<protein>
    <submittedName>
        <fullName evidence="8 9">Alcohol dehydrogenase</fullName>
    </submittedName>
</protein>
<dbReference type="Gene3D" id="3.90.180.10">
    <property type="entry name" value="Medium-chain alcohol dehydrogenases, catalytic domain"/>
    <property type="match status" value="1"/>
</dbReference>
<keyword evidence="3 6" id="KW-0862">Zinc</keyword>
<dbReference type="GO" id="GO:0051903">
    <property type="term" value="F:S-(hydroxymethyl)glutathione dehydrogenase [NAD(P)+] activity"/>
    <property type="evidence" value="ECO:0007669"/>
    <property type="project" value="TreeGrafter"/>
</dbReference>
<dbReference type="SUPFAM" id="SSF51735">
    <property type="entry name" value="NAD(P)-binding Rossmann-fold domains"/>
    <property type="match status" value="1"/>
</dbReference>